<feature type="signal peptide" evidence="1">
    <location>
        <begin position="1"/>
        <end position="19"/>
    </location>
</feature>
<keyword evidence="1" id="KW-0732">Signal</keyword>
<accession>A0A917CWD8</accession>
<dbReference type="Proteomes" id="UP000605253">
    <property type="component" value="Unassembled WGS sequence"/>
</dbReference>
<comment type="caution">
    <text evidence="2">The sequence shown here is derived from an EMBL/GenBank/DDBJ whole genome shotgun (WGS) entry which is preliminary data.</text>
</comment>
<evidence type="ECO:0008006" key="4">
    <source>
        <dbReference type="Google" id="ProtNLM"/>
    </source>
</evidence>
<keyword evidence="3" id="KW-1185">Reference proteome</keyword>
<proteinExistence type="predicted"/>
<reference evidence="2" key="1">
    <citation type="journal article" date="2014" name="Int. J. Syst. Evol. Microbiol.">
        <title>Complete genome sequence of Corynebacterium casei LMG S-19264T (=DSM 44701T), isolated from a smear-ripened cheese.</title>
        <authorList>
            <consortium name="US DOE Joint Genome Institute (JGI-PGF)"/>
            <person name="Walter F."/>
            <person name="Albersmeier A."/>
            <person name="Kalinowski J."/>
            <person name="Ruckert C."/>
        </authorList>
    </citation>
    <scope>NUCLEOTIDE SEQUENCE</scope>
    <source>
        <strain evidence="2">CGMCC 1.12181</strain>
    </source>
</reference>
<dbReference type="AlphaFoldDB" id="A0A917CWD8"/>
<dbReference type="EMBL" id="BMEO01000011">
    <property type="protein sequence ID" value="GGF99971.1"/>
    <property type="molecule type" value="Genomic_DNA"/>
</dbReference>
<reference evidence="2" key="2">
    <citation type="submission" date="2020-09" db="EMBL/GenBank/DDBJ databases">
        <authorList>
            <person name="Sun Q."/>
            <person name="Zhou Y."/>
        </authorList>
    </citation>
    <scope>NUCLEOTIDE SEQUENCE</scope>
    <source>
        <strain evidence="2">CGMCC 1.12181</strain>
    </source>
</reference>
<feature type="chain" id="PRO_5037067191" description="HEAT repeat protein" evidence="1">
    <location>
        <begin position="20"/>
        <end position="355"/>
    </location>
</feature>
<dbReference type="RefSeq" id="WP_188365750.1">
    <property type="nucleotide sequence ID" value="NZ_BAABJF010000024.1"/>
</dbReference>
<gene>
    <name evidence="2" type="ORF">GCM10011365_21480</name>
</gene>
<protein>
    <recommendedName>
        <fullName evidence="4">HEAT repeat protein</fullName>
    </recommendedName>
</protein>
<evidence type="ECO:0000313" key="3">
    <source>
        <dbReference type="Proteomes" id="UP000605253"/>
    </source>
</evidence>
<evidence type="ECO:0000313" key="2">
    <source>
        <dbReference type="EMBL" id="GGF99971.1"/>
    </source>
</evidence>
<organism evidence="2 3">
    <name type="scientific">Marinicella pacifica</name>
    <dbReference type="NCBI Taxonomy" id="1171543"/>
    <lineage>
        <taxon>Bacteria</taxon>
        <taxon>Pseudomonadati</taxon>
        <taxon>Pseudomonadota</taxon>
        <taxon>Gammaproteobacteria</taxon>
        <taxon>Lysobacterales</taxon>
        <taxon>Marinicellaceae</taxon>
        <taxon>Marinicella</taxon>
    </lineage>
</organism>
<name>A0A917CWD8_9GAMM</name>
<sequence>MRLYIVFFLASGLWPSVQAYNQTPINPLPDINNHPAVTQAVIGSRQPLATWQQICDRTKNPEAAEQAANVVLNHIQNLPAQSVFVPLLKHWQKHRPIATRRADDHGHDVGVYLIAARAAGELNRLLSEQTERYIYALADRQPQKLLTELSDFYQAAHPAITAGIKEALAHLTPPQQQALIHQQLMSQQVNNFSTLLAVTLDSPAIQEKIVLGHNVDAKVALINAWLHNPPASTQWLQILVQQPGPHQIRALSIYRSLQLNQQDKTWLVSLLDDSTLGRTAAGVLGQQVDPELMDKLLAEWQHNRSEPLASNLLYALSRNPLGVKKLTAMAPHKSIRLTSNQQQWLQNQLGGNHEK</sequence>
<evidence type="ECO:0000256" key="1">
    <source>
        <dbReference type="SAM" id="SignalP"/>
    </source>
</evidence>